<dbReference type="RefSeq" id="WP_336348523.1">
    <property type="nucleotide sequence ID" value="NZ_JAZAQL010000001.1"/>
</dbReference>
<evidence type="ECO:0008006" key="3">
    <source>
        <dbReference type="Google" id="ProtNLM"/>
    </source>
</evidence>
<proteinExistence type="predicted"/>
<sequence length="226" mass="24959">MALPAGWHREYEGRHGAEYFYDRRNLTVSVLPRYERASGRASQKKPVGYVVRVHRILDPEPSVPMTLGEGETFAAAKDLAQKYMRRVDTRSLRAANEDAFAAFTDVASYDDDVLVDLCRSLARSPVDAVVHVDDGRVTVTHASNASPASVRDRLTARVRQFGELTEPGDSACYLARATTDLVWVSRGGADGTLVEFADAHDDVGAFLDEVGSFVRRRDVDDDAHET</sequence>
<dbReference type="AlphaFoldDB" id="A0ABD5VC23"/>
<gene>
    <name evidence="1" type="ORF">ACFQGB_01325</name>
</gene>
<keyword evidence="2" id="KW-1185">Reference proteome</keyword>
<reference evidence="1 2" key="1">
    <citation type="journal article" date="2019" name="Int. J. Syst. Evol. Microbiol.">
        <title>The Global Catalogue of Microorganisms (GCM) 10K type strain sequencing project: providing services to taxonomists for standard genome sequencing and annotation.</title>
        <authorList>
            <consortium name="The Broad Institute Genomics Platform"/>
            <consortium name="The Broad Institute Genome Sequencing Center for Infectious Disease"/>
            <person name="Wu L."/>
            <person name="Ma J."/>
        </authorList>
    </citation>
    <scope>NUCLEOTIDE SEQUENCE [LARGE SCALE GENOMIC DNA]</scope>
    <source>
        <strain evidence="1 2">GX26</strain>
    </source>
</reference>
<dbReference type="Proteomes" id="UP001596395">
    <property type="component" value="Unassembled WGS sequence"/>
</dbReference>
<protein>
    <recommendedName>
        <fullName evidence="3">Transcriptional regulator</fullName>
    </recommendedName>
</protein>
<dbReference type="EMBL" id="JBHSXN010000001">
    <property type="protein sequence ID" value="MFC6951491.1"/>
    <property type="molecule type" value="Genomic_DNA"/>
</dbReference>
<name>A0ABD5VC23_9EURY</name>
<evidence type="ECO:0000313" key="1">
    <source>
        <dbReference type="EMBL" id="MFC6951491.1"/>
    </source>
</evidence>
<comment type="caution">
    <text evidence="1">The sequence shown here is derived from an EMBL/GenBank/DDBJ whole genome shotgun (WGS) entry which is preliminary data.</text>
</comment>
<evidence type="ECO:0000313" key="2">
    <source>
        <dbReference type="Proteomes" id="UP001596395"/>
    </source>
</evidence>
<organism evidence="1 2">
    <name type="scientific">Halorubellus litoreus</name>
    <dbReference type="NCBI Taxonomy" id="755308"/>
    <lineage>
        <taxon>Archaea</taxon>
        <taxon>Methanobacteriati</taxon>
        <taxon>Methanobacteriota</taxon>
        <taxon>Stenosarchaea group</taxon>
        <taxon>Halobacteria</taxon>
        <taxon>Halobacteriales</taxon>
        <taxon>Halorubellaceae</taxon>
        <taxon>Halorubellus</taxon>
    </lineage>
</organism>
<accession>A0ABD5VC23</accession>